<dbReference type="PROSITE" id="PS52035">
    <property type="entry name" value="PEPTIDASE_M14"/>
    <property type="match status" value="1"/>
</dbReference>
<dbReference type="GO" id="GO:0006518">
    <property type="term" value="P:peptide metabolic process"/>
    <property type="evidence" value="ECO:0007669"/>
    <property type="project" value="TreeGrafter"/>
</dbReference>
<organism evidence="5 6">
    <name type="scientific">Tropilaelaps mercedesae</name>
    <dbReference type="NCBI Taxonomy" id="418985"/>
    <lineage>
        <taxon>Eukaryota</taxon>
        <taxon>Metazoa</taxon>
        <taxon>Ecdysozoa</taxon>
        <taxon>Arthropoda</taxon>
        <taxon>Chelicerata</taxon>
        <taxon>Arachnida</taxon>
        <taxon>Acari</taxon>
        <taxon>Parasitiformes</taxon>
        <taxon>Mesostigmata</taxon>
        <taxon>Gamasina</taxon>
        <taxon>Dermanyssoidea</taxon>
        <taxon>Laelapidae</taxon>
        <taxon>Tropilaelaps</taxon>
    </lineage>
</organism>
<keyword evidence="6" id="KW-1185">Reference proteome</keyword>
<dbReference type="InterPro" id="IPR000834">
    <property type="entry name" value="Peptidase_M14"/>
</dbReference>
<comment type="similarity">
    <text evidence="1 3">Belongs to the peptidase M14 family.</text>
</comment>
<evidence type="ECO:0000256" key="2">
    <source>
        <dbReference type="ARBA" id="ARBA00023180"/>
    </source>
</evidence>
<evidence type="ECO:0000256" key="3">
    <source>
        <dbReference type="PROSITE-ProRule" id="PRU01379"/>
    </source>
</evidence>
<dbReference type="GO" id="GO:0016485">
    <property type="term" value="P:protein processing"/>
    <property type="evidence" value="ECO:0007669"/>
    <property type="project" value="TreeGrafter"/>
</dbReference>
<accession>A0A1V9XY04</accession>
<keyword evidence="2" id="KW-0325">Glycoprotein</keyword>
<proteinExistence type="inferred from homology"/>
<dbReference type="Gene3D" id="2.60.40.1120">
    <property type="entry name" value="Carboxypeptidase-like, regulatory domain"/>
    <property type="match status" value="1"/>
</dbReference>
<dbReference type="SUPFAM" id="SSF53187">
    <property type="entry name" value="Zn-dependent exopeptidases"/>
    <property type="match status" value="1"/>
</dbReference>
<dbReference type="SUPFAM" id="SSF49464">
    <property type="entry name" value="Carboxypeptidase regulatory domain-like"/>
    <property type="match status" value="1"/>
</dbReference>
<dbReference type="STRING" id="418985.A0A1V9XY04"/>
<feature type="active site" description="Proton donor/acceptor" evidence="3">
    <location>
        <position position="73"/>
    </location>
</feature>
<dbReference type="PANTHER" id="PTHR11532">
    <property type="entry name" value="PROTEASE M14 CARBOXYPEPTIDASE"/>
    <property type="match status" value="1"/>
</dbReference>
<dbReference type="CDD" id="cd11308">
    <property type="entry name" value="Peptidase_M14NE-CP-C_like"/>
    <property type="match status" value="1"/>
</dbReference>
<dbReference type="GO" id="GO:0005615">
    <property type="term" value="C:extracellular space"/>
    <property type="evidence" value="ECO:0007669"/>
    <property type="project" value="TreeGrafter"/>
</dbReference>
<protein>
    <submittedName>
        <fullName evidence="5">Carboxypeptidase M-like</fullName>
    </submittedName>
</protein>
<dbReference type="AlphaFoldDB" id="A0A1V9XY04"/>
<dbReference type="InterPro" id="IPR050753">
    <property type="entry name" value="Peptidase_M14_domain"/>
</dbReference>
<keyword evidence="5" id="KW-0378">Hydrolase</keyword>
<keyword evidence="5" id="KW-0121">Carboxypeptidase</keyword>
<dbReference type="Pfam" id="PF00246">
    <property type="entry name" value="Peptidase_M14"/>
    <property type="match status" value="1"/>
</dbReference>
<dbReference type="Gene3D" id="3.40.630.10">
    <property type="entry name" value="Zn peptidases"/>
    <property type="match status" value="1"/>
</dbReference>
<keyword evidence="5" id="KW-0645">Protease</keyword>
<dbReference type="EMBL" id="MNPL01002402">
    <property type="protein sequence ID" value="OQR78303.1"/>
    <property type="molecule type" value="Genomic_DNA"/>
</dbReference>
<evidence type="ECO:0000256" key="1">
    <source>
        <dbReference type="ARBA" id="ARBA00005988"/>
    </source>
</evidence>
<sequence length="241" mass="26727">EYTSNPAPDNDMFQHLARTYAQNHPVMHQGVGCERDGRTFKEGIVNGANWYPFAGSMADYSYVQGGSLELTLEISCCKHPPQHTLRQFWAENIRPLIRLMEEIHRGVKGIISDDQGGPIGGARMVIKERQQVAFHTSPRGEFWRILLPGSYTLLVSAEGYQTTETPFTIVEGHSAVLNITLKALHHPSNYLIGDGDKLTGSATGEHHFGAFYEPVPAASTPKTSTSWAGRLLSFFNPSRRS</sequence>
<evidence type="ECO:0000259" key="4">
    <source>
        <dbReference type="PROSITE" id="PS52035"/>
    </source>
</evidence>
<dbReference type="InParanoid" id="A0A1V9XY04"/>
<evidence type="ECO:0000313" key="6">
    <source>
        <dbReference type="Proteomes" id="UP000192247"/>
    </source>
</evidence>
<feature type="non-terminal residue" evidence="5">
    <location>
        <position position="1"/>
    </location>
</feature>
<dbReference type="Pfam" id="PF13620">
    <property type="entry name" value="CarboxypepD_reg"/>
    <property type="match status" value="1"/>
</dbReference>
<reference evidence="5 6" key="1">
    <citation type="journal article" date="2017" name="Gigascience">
        <title>Draft genome of the honey bee ectoparasitic mite, Tropilaelaps mercedesae, is shaped by the parasitic life history.</title>
        <authorList>
            <person name="Dong X."/>
            <person name="Armstrong S.D."/>
            <person name="Xia D."/>
            <person name="Makepeace B.L."/>
            <person name="Darby A.C."/>
            <person name="Kadowaki T."/>
        </authorList>
    </citation>
    <scope>NUCLEOTIDE SEQUENCE [LARGE SCALE GENOMIC DNA]</scope>
    <source>
        <strain evidence="5">Wuxi-XJTLU</strain>
    </source>
</reference>
<dbReference type="GO" id="GO:0008270">
    <property type="term" value="F:zinc ion binding"/>
    <property type="evidence" value="ECO:0007669"/>
    <property type="project" value="InterPro"/>
</dbReference>
<dbReference type="PANTHER" id="PTHR11532:SF84">
    <property type="entry name" value="CARBOXYPEPTIDASE M"/>
    <property type="match status" value="1"/>
</dbReference>
<gene>
    <name evidence="5" type="ORF">BIW11_06494</name>
</gene>
<name>A0A1V9XY04_9ACAR</name>
<feature type="domain" description="Peptidase M14" evidence="4">
    <location>
        <begin position="1"/>
        <end position="103"/>
    </location>
</feature>
<dbReference type="GO" id="GO:0004181">
    <property type="term" value="F:metallocarboxypeptidase activity"/>
    <property type="evidence" value="ECO:0007669"/>
    <property type="project" value="InterPro"/>
</dbReference>
<evidence type="ECO:0000313" key="5">
    <source>
        <dbReference type="EMBL" id="OQR78303.1"/>
    </source>
</evidence>
<dbReference type="InterPro" id="IPR008969">
    <property type="entry name" value="CarboxyPept-like_regulatory"/>
</dbReference>
<dbReference type="Proteomes" id="UP000192247">
    <property type="component" value="Unassembled WGS sequence"/>
</dbReference>
<comment type="caution">
    <text evidence="5">The sequence shown here is derived from an EMBL/GenBank/DDBJ whole genome shotgun (WGS) entry which is preliminary data.</text>
</comment>
<dbReference type="OrthoDB" id="10249045at2759"/>